<keyword evidence="2" id="KW-0614">Plasmid</keyword>
<evidence type="ECO:0000259" key="1">
    <source>
        <dbReference type="Pfam" id="PF18974"/>
    </source>
</evidence>
<gene>
    <name evidence="2" type="ORF">D7G20_23715</name>
</gene>
<dbReference type="InterPro" id="IPR043764">
    <property type="entry name" value="DUF5710"/>
</dbReference>
<feature type="domain" description="DUF5710" evidence="1">
    <location>
        <begin position="8"/>
        <end position="59"/>
    </location>
</feature>
<protein>
    <submittedName>
        <fullName evidence="2">DNA primase</fullName>
    </submittedName>
</protein>
<organism evidence="2">
    <name type="scientific">Salmonella infantis</name>
    <dbReference type="NCBI Taxonomy" id="595"/>
    <lineage>
        <taxon>Bacteria</taxon>
        <taxon>Pseudomonadati</taxon>
        <taxon>Pseudomonadota</taxon>
        <taxon>Gammaproteobacteria</taxon>
        <taxon>Enterobacterales</taxon>
        <taxon>Enterobacteriaceae</taxon>
        <taxon>Salmonella</taxon>
    </lineage>
</organism>
<evidence type="ECO:0000313" key="2">
    <source>
        <dbReference type="EMBL" id="QJV40297.1"/>
    </source>
</evidence>
<sequence length="242" mass="27538">MPSVSRYRTWLAVPADEIEDLKKAHPPMNGHTPVIWDKEHKLWFARPGADLSRLDRWLPRPQDVSMNGSDPVTEFAQVLENAGLVLKELPVMDGKIHRVPTADDKKGQKSGAYRGFLDGRPAGWYRDYRSADNSPITWTFSGGEQTDPRARLHLKAHSMQRREDAERELKAQYNRQAAYARRYINKWPQATAHEYLTRKGIQAAPGVRVNNKNELVIPFSNRNGAIRSYQRIPVTGGKMPAS</sequence>
<dbReference type="Pfam" id="PF18974">
    <property type="entry name" value="DUF5710"/>
    <property type="match status" value="1"/>
</dbReference>
<name>A0A6M5PGA2_SALIN</name>
<geneLocation type="plasmid" evidence="2">
    <name>pN17S0973</name>
</geneLocation>
<dbReference type="EMBL" id="CP052804">
    <property type="protein sequence ID" value="QJV40297.1"/>
    <property type="molecule type" value="Genomic_DNA"/>
</dbReference>
<reference evidence="2" key="1">
    <citation type="submission" date="2020-04" db="EMBL/GenBank/DDBJ databases">
        <title>The Salmonella enterica Resistant Infantis in Poultry (RIP) Clone Continues to Spread and Recombine in the United States.</title>
        <authorList>
            <person name="Tyson G.H."/>
            <person name="Li C."/>
            <person name="Harrison L."/>
            <person name="Martin G."/>
            <person name="Hsu C.-H."/>
            <person name="Tate H."/>
            <person name="Tran T.-T.T."/>
            <person name="Strain E."/>
            <person name="Zhao S."/>
        </authorList>
    </citation>
    <scope>NUCLEOTIDE SEQUENCE</scope>
    <source>
        <strain evidence="2">CVM N17S973</strain>
        <plasmid evidence="2">pN17S0973</plasmid>
    </source>
</reference>
<dbReference type="AlphaFoldDB" id="A0A6M5PGA2"/>
<accession>A0A6M5PGA2</accession>
<proteinExistence type="predicted"/>